<evidence type="ECO:0000259" key="1">
    <source>
        <dbReference type="PROSITE" id="PS50878"/>
    </source>
</evidence>
<dbReference type="AlphaFoldDB" id="A0AAP0IC18"/>
<gene>
    <name evidence="2" type="ORF">Scep_019986</name>
</gene>
<sequence>MEKTAFSTRYGLFQFTVMPFGLTNAPTIFMDLMHKVLRPYLDRYVIVFIDDIVIYSKTRVEHERHLRDVLSTLREHKLYAKFNKCAFWLSEVKFLGHVINGQGISVDGDKIRRLLTGRHPSLGI</sequence>
<evidence type="ECO:0000313" key="3">
    <source>
        <dbReference type="Proteomes" id="UP001419268"/>
    </source>
</evidence>
<dbReference type="Proteomes" id="UP001419268">
    <property type="component" value="Unassembled WGS sequence"/>
</dbReference>
<accession>A0AAP0IC18</accession>
<dbReference type="SUPFAM" id="SSF56672">
    <property type="entry name" value="DNA/RNA polymerases"/>
    <property type="match status" value="1"/>
</dbReference>
<evidence type="ECO:0000313" key="2">
    <source>
        <dbReference type="EMBL" id="KAK9112467.1"/>
    </source>
</evidence>
<keyword evidence="3" id="KW-1185">Reference proteome</keyword>
<dbReference type="PANTHER" id="PTHR24559:SF444">
    <property type="entry name" value="REVERSE TRANSCRIPTASE DOMAIN-CONTAINING PROTEIN"/>
    <property type="match status" value="1"/>
</dbReference>
<dbReference type="PROSITE" id="PS50878">
    <property type="entry name" value="RT_POL"/>
    <property type="match status" value="1"/>
</dbReference>
<dbReference type="EMBL" id="JBBNAG010000008">
    <property type="protein sequence ID" value="KAK9112467.1"/>
    <property type="molecule type" value="Genomic_DNA"/>
</dbReference>
<dbReference type="Gene3D" id="3.10.10.10">
    <property type="entry name" value="HIV Type 1 Reverse Transcriptase, subunit A, domain 1"/>
    <property type="match status" value="1"/>
</dbReference>
<dbReference type="InterPro" id="IPR053134">
    <property type="entry name" value="RNA-dir_DNA_polymerase"/>
</dbReference>
<proteinExistence type="predicted"/>
<dbReference type="Gene3D" id="3.30.70.270">
    <property type="match status" value="1"/>
</dbReference>
<dbReference type="CDD" id="cd01647">
    <property type="entry name" value="RT_LTR"/>
    <property type="match status" value="1"/>
</dbReference>
<protein>
    <recommendedName>
        <fullName evidence="1">Reverse transcriptase domain-containing protein</fullName>
    </recommendedName>
</protein>
<organism evidence="2 3">
    <name type="scientific">Stephania cephalantha</name>
    <dbReference type="NCBI Taxonomy" id="152367"/>
    <lineage>
        <taxon>Eukaryota</taxon>
        <taxon>Viridiplantae</taxon>
        <taxon>Streptophyta</taxon>
        <taxon>Embryophyta</taxon>
        <taxon>Tracheophyta</taxon>
        <taxon>Spermatophyta</taxon>
        <taxon>Magnoliopsida</taxon>
        <taxon>Ranunculales</taxon>
        <taxon>Menispermaceae</taxon>
        <taxon>Menispermoideae</taxon>
        <taxon>Cissampelideae</taxon>
        <taxon>Stephania</taxon>
    </lineage>
</organism>
<comment type="caution">
    <text evidence="2">The sequence shown here is derived from an EMBL/GenBank/DDBJ whole genome shotgun (WGS) entry which is preliminary data.</text>
</comment>
<dbReference type="InterPro" id="IPR000477">
    <property type="entry name" value="RT_dom"/>
</dbReference>
<name>A0AAP0IC18_9MAGN</name>
<dbReference type="Pfam" id="PF00078">
    <property type="entry name" value="RVT_1"/>
    <property type="match status" value="1"/>
</dbReference>
<dbReference type="InterPro" id="IPR043128">
    <property type="entry name" value="Rev_trsase/Diguanyl_cyclase"/>
</dbReference>
<feature type="domain" description="Reverse transcriptase" evidence="1">
    <location>
        <begin position="1"/>
        <end position="99"/>
    </location>
</feature>
<dbReference type="InterPro" id="IPR043502">
    <property type="entry name" value="DNA/RNA_pol_sf"/>
</dbReference>
<reference evidence="2 3" key="1">
    <citation type="submission" date="2024-01" db="EMBL/GenBank/DDBJ databases">
        <title>Genome assemblies of Stephania.</title>
        <authorList>
            <person name="Yang L."/>
        </authorList>
    </citation>
    <scope>NUCLEOTIDE SEQUENCE [LARGE SCALE GENOMIC DNA]</scope>
    <source>
        <strain evidence="2">JXDWG</strain>
        <tissue evidence="2">Leaf</tissue>
    </source>
</reference>
<dbReference type="FunFam" id="3.30.70.270:FF:000003">
    <property type="entry name" value="Transposon Ty3-G Gag-Pol polyprotein"/>
    <property type="match status" value="1"/>
</dbReference>
<dbReference type="PANTHER" id="PTHR24559">
    <property type="entry name" value="TRANSPOSON TY3-I GAG-POL POLYPROTEIN"/>
    <property type="match status" value="1"/>
</dbReference>